<organism evidence="2 3">
    <name type="scientific">Champsocephalus gunnari</name>
    <name type="common">Mackerel icefish</name>
    <dbReference type="NCBI Taxonomy" id="52237"/>
    <lineage>
        <taxon>Eukaryota</taxon>
        <taxon>Metazoa</taxon>
        <taxon>Chordata</taxon>
        <taxon>Craniata</taxon>
        <taxon>Vertebrata</taxon>
        <taxon>Euteleostomi</taxon>
        <taxon>Actinopterygii</taxon>
        <taxon>Neopterygii</taxon>
        <taxon>Teleostei</taxon>
        <taxon>Neoteleostei</taxon>
        <taxon>Acanthomorphata</taxon>
        <taxon>Eupercaria</taxon>
        <taxon>Perciformes</taxon>
        <taxon>Notothenioidei</taxon>
        <taxon>Channichthyidae</taxon>
        <taxon>Champsocephalus</taxon>
    </lineage>
</organism>
<gene>
    <name evidence="2" type="ORF">CgunFtcFv8_012332</name>
</gene>
<sequence>MLESVFEKWPCPDSHPTIYQTRETALTEHSLVQHQPLPQRDTRNRDDAGTGGSSDSSPGWELPLMALTDEAETLDYNGVRTHVKE</sequence>
<proteinExistence type="predicted"/>
<protein>
    <submittedName>
        <fullName evidence="2">Uncharacterized protein</fullName>
    </submittedName>
</protein>
<evidence type="ECO:0000256" key="1">
    <source>
        <dbReference type="SAM" id="MobiDB-lite"/>
    </source>
</evidence>
<reference evidence="2 3" key="1">
    <citation type="journal article" date="2023" name="Mol. Biol. Evol.">
        <title>Genomics of Secondarily Temperate Adaptation in the Only Non-Antarctic Icefish.</title>
        <authorList>
            <person name="Rivera-Colon A.G."/>
            <person name="Rayamajhi N."/>
            <person name="Minhas B.F."/>
            <person name="Madrigal G."/>
            <person name="Bilyk K.T."/>
            <person name="Yoon V."/>
            <person name="Hune M."/>
            <person name="Gregory S."/>
            <person name="Cheng C.H.C."/>
            <person name="Catchen J.M."/>
        </authorList>
    </citation>
    <scope>NUCLEOTIDE SEQUENCE [LARGE SCALE GENOMIC DNA]</scope>
    <source>
        <tissue evidence="2">White muscle</tissue>
    </source>
</reference>
<feature type="region of interest" description="Disordered" evidence="1">
    <location>
        <begin position="28"/>
        <end position="61"/>
    </location>
</feature>
<accession>A0AAN8D773</accession>
<name>A0AAN8D773_CHAGU</name>
<evidence type="ECO:0000313" key="2">
    <source>
        <dbReference type="EMBL" id="KAK5917442.1"/>
    </source>
</evidence>
<comment type="caution">
    <text evidence="2">The sequence shown here is derived from an EMBL/GenBank/DDBJ whole genome shotgun (WGS) entry which is preliminary data.</text>
</comment>
<evidence type="ECO:0000313" key="3">
    <source>
        <dbReference type="Proteomes" id="UP001331515"/>
    </source>
</evidence>
<dbReference type="Proteomes" id="UP001331515">
    <property type="component" value="Unassembled WGS sequence"/>
</dbReference>
<keyword evidence="3" id="KW-1185">Reference proteome</keyword>
<dbReference type="EMBL" id="JAURVH010001526">
    <property type="protein sequence ID" value="KAK5917442.1"/>
    <property type="molecule type" value="Genomic_DNA"/>
</dbReference>
<dbReference type="AlphaFoldDB" id="A0AAN8D773"/>